<evidence type="ECO:0000313" key="2">
    <source>
        <dbReference type="EMBL" id="AKA61734.1"/>
    </source>
</evidence>
<protein>
    <submittedName>
        <fullName evidence="2">Uncharacterized protein</fullName>
    </submittedName>
</protein>
<keyword evidence="1" id="KW-1133">Transmembrane helix</keyword>
<sequence length="55" mass="6055">MSRIIFLIIMAISALSIFNVINPPEWASAAITGIAFALLINIVVDQRLKRAKDKS</sequence>
<keyword evidence="3" id="KW-1185">Reference proteome</keyword>
<dbReference type="Proteomes" id="UP000033007">
    <property type="component" value="Segment"/>
</dbReference>
<accession>A0A0E3GMT8</accession>
<dbReference type="EMBL" id="KP876465">
    <property type="protein sequence ID" value="AKA61734.1"/>
    <property type="molecule type" value="Genomic_DNA"/>
</dbReference>
<keyword evidence="1" id="KW-0472">Membrane</keyword>
<name>A0A0E3GMT8_9CAUD</name>
<feature type="transmembrane region" description="Helical" evidence="1">
    <location>
        <begin position="26"/>
        <end position="44"/>
    </location>
</feature>
<gene>
    <name evidence="2" type="ORF">SEA_YDN12_67</name>
</gene>
<evidence type="ECO:0000313" key="3">
    <source>
        <dbReference type="Proteomes" id="UP000033007"/>
    </source>
</evidence>
<keyword evidence="1" id="KW-0812">Transmembrane</keyword>
<organism evidence="2 3">
    <name type="scientific">Streptomyces phage YDN12</name>
    <dbReference type="NCBI Taxonomy" id="1636183"/>
    <lineage>
        <taxon>Viruses</taxon>
        <taxon>Duplodnaviria</taxon>
        <taxon>Heunggongvirae</taxon>
        <taxon>Uroviricota</taxon>
        <taxon>Caudoviricetes</taxon>
        <taxon>Woodruffvirus</taxon>
        <taxon>Woodruffvirus YDN12</taxon>
    </lineage>
</organism>
<evidence type="ECO:0000256" key="1">
    <source>
        <dbReference type="SAM" id="Phobius"/>
    </source>
</evidence>
<dbReference type="OrthoDB" id="38625at10239"/>
<reference evidence="2 3" key="1">
    <citation type="submission" date="2015-03" db="EMBL/GenBank/DDBJ databases">
        <authorList>
            <person name="Djamen P.Y."/>
            <person name="Nguyen L."/>
            <person name="Gibbs Z.A."/>
            <person name="Donegan-Quick R."/>
            <person name="Visi D.K."/>
            <person name="Allen M.S."/>
            <person name="Hughes L.E."/>
            <person name="Bradley K.W."/>
            <person name="Asai D.J."/>
            <person name="Bowman C.A."/>
            <person name="Russell D.A."/>
            <person name="Pope W.H."/>
            <person name="Jacobs-Sera D."/>
            <person name="Hendrix R.W."/>
            <person name="Hatfull G.F."/>
        </authorList>
    </citation>
    <scope>NUCLEOTIDE SEQUENCE [LARGE SCALE GENOMIC DNA]</scope>
</reference>
<dbReference type="RefSeq" id="YP_009215369.1">
    <property type="nucleotide sequence ID" value="NC_028974.1"/>
</dbReference>
<dbReference type="GeneID" id="26641695"/>
<proteinExistence type="predicted"/>
<dbReference type="KEGG" id="vg:26641695"/>